<proteinExistence type="predicted"/>
<feature type="compositionally biased region" description="Polar residues" evidence="1">
    <location>
        <begin position="1"/>
        <end position="12"/>
    </location>
</feature>
<organism evidence="2 3">
    <name type="scientific">Tuber borchii</name>
    <name type="common">White truffle</name>
    <dbReference type="NCBI Taxonomy" id="42251"/>
    <lineage>
        <taxon>Eukaryota</taxon>
        <taxon>Fungi</taxon>
        <taxon>Dikarya</taxon>
        <taxon>Ascomycota</taxon>
        <taxon>Pezizomycotina</taxon>
        <taxon>Pezizomycetes</taxon>
        <taxon>Pezizales</taxon>
        <taxon>Tuberaceae</taxon>
        <taxon>Tuber</taxon>
    </lineage>
</organism>
<comment type="caution">
    <text evidence="2">The sequence shown here is derived from an EMBL/GenBank/DDBJ whole genome shotgun (WGS) entry which is preliminary data.</text>
</comment>
<sequence length="328" mass="35251">MPRSHQPVQGQMEQAMLPPPLRKPKDLIDECECEDSMDYINEISGDYFSSAQKMLNNYEDSPPEVSPIRSNWGTDTLSAEAQLDSKNVHWAQPPTYSLCPLSSPAPARTYSNMSLKDIIRRRESVPLRRPTISGSFKSPFLPKPPMASVDQSLIPATSEFIGQGQEDGTLSIANPSQFILPASTVPSASVAQSEDRAKRHITKSQSFSLPTSSCAPETGPQCATQTVLLQPHRGMTIRFEPSQKPFKSPLATKTPLGTTLKTSRCPSGFDTTDNSSPLLVNPRSRKVITAKAGAKSGQGAVGVGAGAQCTGVSKVATSSSFAEVQAAW</sequence>
<keyword evidence="3" id="KW-1185">Reference proteome</keyword>
<accession>A0A2T7A1A3</accession>
<reference evidence="2 3" key="1">
    <citation type="submission" date="2017-04" db="EMBL/GenBank/DDBJ databases">
        <title>Draft genome sequence of Tuber borchii Vittad., a whitish edible truffle.</title>
        <authorList>
            <consortium name="DOE Joint Genome Institute"/>
            <person name="Murat C."/>
            <person name="Kuo A."/>
            <person name="Barry K.W."/>
            <person name="Clum A."/>
            <person name="Dockter R.B."/>
            <person name="Fauchery L."/>
            <person name="Iotti M."/>
            <person name="Kohler A."/>
            <person name="Labutti K."/>
            <person name="Lindquist E.A."/>
            <person name="Lipzen A."/>
            <person name="Ohm R.A."/>
            <person name="Wang M."/>
            <person name="Grigoriev I.V."/>
            <person name="Zambonelli A."/>
            <person name="Martin F.M."/>
        </authorList>
    </citation>
    <scope>NUCLEOTIDE SEQUENCE [LARGE SCALE GENOMIC DNA]</scope>
    <source>
        <strain evidence="2 3">Tbo3840</strain>
    </source>
</reference>
<feature type="region of interest" description="Disordered" evidence="1">
    <location>
        <begin position="1"/>
        <end position="25"/>
    </location>
</feature>
<dbReference type="Proteomes" id="UP000244722">
    <property type="component" value="Unassembled WGS sequence"/>
</dbReference>
<dbReference type="EMBL" id="NESQ01000044">
    <property type="protein sequence ID" value="PUU81504.1"/>
    <property type="molecule type" value="Genomic_DNA"/>
</dbReference>
<evidence type="ECO:0000256" key="1">
    <source>
        <dbReference type="SAM" id="MobiDB-lite"/>
    </source>
</evidence>
<protein>
    <submittedName>
        <fullName evidence="2">Uncharacterized protein</fullName>
    </submittedName>
</protein>
<name>A0A2T7A1A3_TUBBO</name>
<evidence type="ECO:0000313" key="2">
    <source>
        <dbReference type="EMBL" id="PUU81504.1"/>
    </source>
</evidence>
<gene>
    <name evidence="2" type="ORF">B9Z19DRAFT_606031</name>
</gene>
<dbReference type="AlphaFoldDB" id="A0A2T7A1A3"/>
<dbReference type="OrthoDB" id="5410359at2759"/>
<evidence type="ECO:0000313" key="3">
    <source>
        <dbReference type="Proteomes" id="UP000244722"/>
    </source>
</evidence>